<dbReference type="HOGENOM" id="CLU_070764_7_3_2"/>
<gene>
    <name evidence="6" type="ordered locus">MA_0330</name>
</gene>
<dbReference type="PhylomeDB" id="Q8TTU5"/>
<protein>
    <submittedName>
        <fullName evidence="6">NADPH nitroreductase (Oxygen-insensitive)</fullName>
    </submittedName>
</protein>
<feature type="region of interest" description="Disordered" evidence="4">
    <location>
        <begin position="157"/>
        <end position="179"/>
    </location>
</feature>
<evidence type="ECO:0000256" key="3">
    <source>
        <dbReference type="ARBA" id="ARBA00023002"/>
    </source>
</evidence>
<sequence>MGSLNMETLEAIHTRRSIRKYTDRPVPRELVTELLRAAMNAPSAVNAQPWIFIVIDDRKILDEIPTFSPYAGMCGEAPLAILVCGDTTLEKAPGYWVQDCSAAIQNLLLAAHDAGLGAVWTGIFPMTDRVKGFRKTFGLPDYVFPLGLVPVGYPAEKPEPQDRYREEKVYHNRYGQKKG</sequence>
<keyword evidence="7" id="KW-1185">Reference proteome</keyword>
<dbReference type="Pfam" id="PF00881">
    <property type="entry name" value="Nitroreductase"/>
    <property type="match status" value="2"/>
</dbReference>
<accession>Q8TTU5</accession>
<dbReference type="FunFam" id="3.40.109.10:FF:000012">
    <property type="entry name" value="Nitroreductase family protein"/>
    <property type="match status" value="1"/>
</dbReference>
<evidence type="ECO:0000259" key="5">
    <source>
        <dbReference type="Pfam" id="PF00881"/>
    </source>
</evidence>
<keyword evidence="3" id="KW-0560">Oxidoreductase</keyword>
<reference evidence="6 7" key="1">
    <citation type="journal article" date="2002" name="Genome Res.">
        <title>The genome of Methanosarcina acetivorans reveals extensive metabolic and physiological diversity.</title>
        <authorList>
            <person name="Galagan J.E."/>
            <person name="Nusbaum C."/>
            <person name="Roy A."/>
            <person name="Endrizzi M.G."/>
            <person name="Macdonald P."/>
            <person name="FitzHugh W."/>
            <person name="Calvo S."/>
            <person name="Engels R."/>
            <person name="Smirnov S."/>
            <person name="Atnoor D."/>
            <person name="Brown A."/>
            <person name="Allen N."/>
            <person name="Naylor J."/>
            <person name="Stange-Thomann N."/>
            <person name="DeArellano K."/>
            <person name="Johnson R."/>
            <person name="Linton L."/>
            <person name="McEwan P."/>
            <person name="McKernan K."/>
            <person name="Talamas J."/>
            <person name="Tirrell A."/>
            <person name="Ye W."/>
            <person name="Zimmer A."/>
            <person name="Barber R.D."/>
            <person name="Cann I."/>
            <person name="Graham D.E."/>
            <person name="Grahame D.A."/>
            <person name="Guss A."/>
            <person name="Hedderich R."/>
            <person name="Ingram-Smith C."/>
            <person name="Kuettner C.H."/>
            <person name="Krzycki J.A."/>
            <person name="Leigh J.A."/>
            <person name="Li W."/>
            <person name="Liu J."/>
            <person name="Mukhopadhyay B."/>
            <person name="Reeve J.N."/>
            <person name="Smith K."/>
            <person name="Springer T.A."/>
            <person name="Umayam L.A."/>
            <person name="White O."/>
            <person name="White R.H."/>
            <person name="de Macario E.C."/>
            <person name="Ferry J.G."/>
            <person name="Jarrell K.F."/>
            <person name="Jing H."/>
            <person name="Macario A.J.L."/>
            <person name="Paulsen I."/>
            <person name="Pritchett M."/>
            <person name="Sowers K.R."/>
            <person name="Swanson R.V."/>
            <person name="Zinder S.H."/>
            <person name="Lander E."/>
            <person name="Metcalf W.W."/>
            <person name="Birren B."/>
        </authorList>
    </citation>
    <scope>NUCLEOTIDE SEQUENCE [LARGE SCALE GENOMIC DNA]</scope>
    <source>
        <strain evidence="7">ATCC 35395 / DSM 2834 / JCM 12185 / C2A</strain>
    </source>
</reference>
<dbReference type="Proteomes" id="UP000002487">
    <property type="component" value="Chromosome"/>
</dbReference>
<proteinExistence type="predicted"/>
<keyword evidence="1" id="KW-0285">Flavoprotein</keyword>
<dbReference type="InParanoid" id="Q8TTU5"/>
<feature type="domain" description="Nitroreductase" evidence="5">
    <location>
        <begin position="73"/>
        <end position="153"/>
    </location>
</feature>
<keyword evidence="2" id="KW-0288">FMN</keyword>
<dbReference type="InterPro" id="IPR050627">
    <property type="entry name" value="Nitroreductase/BluB"/>
</dbReference>
<dbReference type="STRING" id="188937.MA_0330"/>
<name>Q8TTU5_METAC</name>
<organism evidence="6 7">
    <name type="scientific">Methanosarcina acetivorans (strain ATCC 35395 / DSM 2834 / JCM 12185 / C2A)</name>
    <dbReference type="NCBI Taxonomy" id="188937"/>
    <lineage>
        <taxon>Archaea</taxon>
        <taxon>Methanobacteriati</taxon>
        <taxon>Methanobacteriota</taxon>
        <taxon>Stenosarchaea group</taxon>
        <taxon>Methanomicrobia</taxon>
        <taxon>Methanosarcinales</taxon>
        <taxon>Methanosarcinaceae</taxon>
        <taxon>Methanosarcina</taxon>
    </lineage>
</organism>
<dbReference type="EnsemblBacteria" id="AAM03783">
    <property type="protein sequence ID" value="AAM03783"/>
    <property type="gene ID" value="MA_0330"/>
</dbReference>
<evidence type="ECO:0000256" key="4">
    <source>
        <dbReference type="SAM" id="MobiDB-lite"/>
    </source>
</evidence>
<dbReference type="InterPro" id="IPR029479">
    <property type="entry name" value="Nitroreductase"/>
</dbReference>
<dbReference type="KEGG" id="mac:MA_0330"/>
<feature type="domain" description="Nitroreductase" evidence="5">
    <location>
        <begin position="12"/>
        <end position="64"/>
    </location>
</feature>
<evidence type="ECO:0000313" key="7">
    <source>
        <dbReference type="Proteomes" id="UP000002487"/>
    </source>
</evidence>
<dbReference type="AlphaFoldDB" id="Q8TTU5"/>
<dbReference type="GO" id="GO:0016491">
    <property type="term" value="F:oxidoreductase activity"/>
    <property type="evidence" value="ECO:0000318"/>
    <property type="project" value="GO_Central"/>
</dbReference>
<dbReference type="PANTHER" id="PTHR23026">
    <property type="entry name" value="NADPH NITROREDUCTASE"/>
    <property type="match status" value="1"/>
</dbReference>
<feature type="compositionally biased region" description="Basic and acidic residues" evidence="4">
    <location>
        <begin position="157"/>
        <end position="170"/>
    </location>
</feature>
<evidence type="ECO:0000313" key="6">
    <source>
        <dbReference type="EMBL" id="AAM03783.1"/>
    </source>
</evidence>
<dbReference type="PANTHER" id="PTHR23026:SF90">
    <property type="entry name" value="IODOTYROSINE DEIODINASE 1"/>
    <property type="match status" value="1"/>
</dbReference>
<dbReference type="Gene3D" id="3.40.109.10">
    <property type="entry name" value="NADH Oxidase"/>
    <property type="match status" value="1"/>
</dbReference>
<dbReference type="InterPro" id="IPR000415">
    <property type="entry name" value="Nitroreductase-like"/>
</dbReference>
<dbReference type="SUPFAM" id="SSF55469">
    <property type="entry name" value="FMN-dependent nitroreductase-like"/>
    <property type="match status" value="1"/>
</dbReference>
<evidence type="ECO:0000256" key="2">
    <source>
        <dbReference type="ARBA" id="ARBA00022643"/>
    </source>
</evidence>
<dbReference type="CDD" id="cd02150">
    <property type="entry name" value="nitroreductase"/>
    <property type="match status" value="1"/>
</dbReference>
<dbReference type="EMBL" id="AE010299">
    <property type="protein sequence ID" value="AAM03783.1"/>
    <property type="molecule type" value="Genomic_DNA"/>
</dbReference>
<evidence type="ECO:0000256" key="1">
    <source>
        <dbReference type="ARBA" id="ARBA00022630"/>
    </source>
</evidence>